<dbReference type="RefSeq" id="WP_015820780.1">
    <property type="nucleotide sequence ID" value="NC_012997.1"/>
</dbReference>
<dbReference type="eggNOG" id="COG0282">
    <property type="taxonomic scope" value="Bacteria"/>
</dbReference>
<keyword evidence="4 9" id="KW-0479">Metal-binding</keyword>
<evidence type="ECO:0000256" key="9">
    <source>
        <dbReference type="HAMAP-Rule" id="MF_00020"/>
    </source>
</evidence>
<feature type="active site" description="Proton donor/acceptor" evidence="9">
    <location>
        <position position="144"/>
    </location>
</feature>
<evidence type="ECO:0000256" key="7">
    <source>
        <dbReference type="ARBA" id="ARBA00022840"/>
    </source>
</evidence>
<dbReference type="GO" id="GO:0005829">
    <property type="term" value="C:cytosol"/>
    <property type="evidence" value="ECO:0007669"/>
    <property type="project" value="TreeGrafter"/>
</dbReference>
<gene>
    <name evidence="9 11" type="primary">ackA</name>
    <name evidence="11" type="ordered locus">TERTU_2847</name>
</gene>
<reference evidence="11 12" key="1">
    <citation type="journal article" date="2009" name="PLoS ONE">
        <title>The complete genome of Teredinibacter turnerae T7901: an intracellular endosymbiont of marine wood-boring bivalves (shipworms).</title>
        <authorList>
            <person name="Yang J.C."/>
            <person name="Madupu R."/>
            <person name="Durkin A.S."/>
            <person name="Ekborg N.A."/>
            <person name="Pedamallu C.S."/>
            <person name="Hostetler J.B."/>
            <person name="Radune D."/>
            <person name="Toms B.S."/>
            <person name="Henrissat B."/>
            <person name="Coutinho P.M."/>
            <person name="Schwarz S."/>
            <person name="Field L."/>
            <person name="Trindade-Silva A.E."/>
            <person name="Soares C.A.G."/>
            <person name="Elshahawi S."/>
            <person name="Hanora A."/>
            <person name="Schmidt E.W."/>
            <person name="Haygood M.G."/>
            <person name="Posfai J."/>
            <person name="Benner J."/>
            <person name="Madinger C."/>
            <person name="Nove J."/>
            <person name="Anton B."/>
            <person name="Chaudhary K."/>
            <person name="Foster J."/>
            <person name="Holman A."/>
            <person name="Kumar S."/>
            <person name="Lessard P.A."/>
            <person name="Luyten Y.A."/>
            <person name="Slatko B."/>
            <person name="Wood N."/>
            <person name="Wu B."/>
            <person name="Teplitski M."/>
            <person name="Mougous J.D."/>
            <person name="Ward N."/>
            <person name="Eisen J.A."/>
            <person name="Badger J.H."/>
            <person name="Distel D.L."/>
        </authorList>
    </citation>
    <scope>NUCLEOTIDE SEQUENCE [LARGE SCALE GENOMIC DNA]</scope>
    <source>
        <strain evidence="12">ATCC 39867 / T7901</strain>
    </source>
</reference>
<dbReference type="PROSITE" id="PS01076">
    <property type="entry name" value="ACETATE_KINASE_2"/>
    <property type="match status" value="1"/>
</dbReference>
<dbReference type="EC" id="2.7.2.1" evidence="9"/>
<sequence>MQFVLVFNSGSSSFKFSLFPTDSDAPLLNGVAEALSTPEANMKIVPAEGEVQRFHIDADHQGAIAILVAKLPEFGVNFTDVVVVGHRVVHGGEAFSESVVVDDYSLGKMESCSDLAPLHNPAAVLGIRLIGELYPNLPQVAVFDTAFHQTLEKKAYLYAVPYHLYEQQGVRRYGFHGTSHRYVAGEAIRRLGLPESDNQLLIAHLGNGCSATAVSNGKSVDTTMGLTPLEGLVMGTRSGDVDPSLHQFLQDRLGWSLQKITDVLNRESGLLGISQISNDMRTLVEAAENGNESAQLAIDVFCFRLARQLAGLAASLSRIDAVVFTGGIGENNGGLRKKVLESLAIFGFTVDGSANAIHGKESAGVITTDTSPTRAMVVQTNEEAMIARDAKKLVLGVTDHA</sequence>
<comment type="catalytic activity">
    <reaction evidence="9">
        <text>acetate + ATP = acetyl phosphate + ADP</text>
        <dbReference type="Rhea" id="RHEA:11352"/>
        <dbReference type="ChEBI" id="CHEBI:22191"/>
        <dbReference type="ChEBI" id="CHEBI:30089"/>
        <dbReference type="ChEBI" id="CHEBI:30616"/>
        <dbReference type="ChEBI" id="CHEBI:456216"/>
        <dbReference type="EC" id="2.7.2.1"/>
    </reaction>
</comment>
<name>C5BMT3_TERTT</name>
<dbReference type="HAMAP" id="MF_00020">
    <property type="entry name" value="Acetate_kinase"/>
    <property type="match status" value="1"/>
</dbReference>
<dbReference type="Pfam" id="PF00871">
    <property type="entry name" value="Acetate_kinase"/>
    <property type="match status" value="1"/>
</dbReference>
<comment type="subunit">
    <text evidence="9">Homodimer.</text>
</comment>
<dbReference type="HOGENOM" id="CLU_020352_0_1_6"/>
<feature type="binding site" evidence="9">
    <location>
        <begin position="279"/>
        <end position="281"/>
    </location>
    <ligand>
        <name>ATP</name>
        <dbReference type="ChEBI" id="CHEBI:30616"/>
    </ligand>
</feature>
<keyword evidence="3 9" id="KW-0808">Transferase</keyword>
<keyword evidence="2 9" id="KW-0963">Cytoplasm</keyword>
<dbReference type="GO" id="GO:0000287">
    <property type="term" value="F:magnesium ion binding"/>
    <property type="evidence" value="ECO:0007669"/>
    <property type="project" value="UniProtKB-UniRule"/>
</dbReference>
<protein>
    <recommendedName>
        <fullName evidence="9">Acetate kinase</fullName>
        <ecNumber evidence="9">2.7.2.1</ecNumber>
    </recommendedName>
    <alternativeName>
        <fullName evidence="9">Acetokinase</fullName>
    </alternativeName>
</protein>
<feature type="site" description="Transition state stabilizer" evidence="9">
    <location>
        <position position="176"/>
    </location>
</feature>
<feature type="site" description="Transition state stabilizer" evidence="9">
    <location>
        <position position="237"/>
    </location>
</feature>
<dbReference type="InterPro" id="IPR000890">
    <property type="entry name" value="Aliphatic_acid_kin_short-chain"/>
</dbReference>
<feature type="binding site" evidence="9">
    <location>
        <begin position="327"/>
        <end position="331"/>
    </location>
    <ligand>
        <name>ATP</name>
        <dbReference type="ChEBI" id="CHEBI:30616"/>
    </ligand>
</feature>
<dbReference type="AlphaFoldDB" id="C5BMT3"/>
<feature type="binding site" evidence="9">
    <location>
        <begin position="204"/>
        <end position="208"/>
    </location>
    <ligand>
        <name>ATP</name>
        <dbReference type="ChEBI" id="CHEBI:30616"/>
    </ligand>
</feature>
<dbReference type="SUPFAM" id="SSF53067">
    <property type="entry name" value="Actin-like ATPase domain"/>
    <property type="match status" value="2"/>
</dbReference>
<proteinExistence type="inferred from homology"/>
<evidence type="ECO:0000313" key="12">
    <source>
        <dbReference type="Proteomes" id="UP000009080"/>
    </source>
</evidence>
<comment type="subcellular location">
    <subcellularLocation>
        <location evidence="9">Cytoplasm</location>
    </subcellularLocation>
</comment>
<evidence type="ECO:0000313" key="11">
    <source>
        <dbReference type="EMBL" id="ACR14666.1"/>
    </source>
</evidence>
<dbReference type="Proteomes" id="UP000009080">
    <property type="component" value="Chromosome"/>
</dbReference>
<dbReference type="PIRSF" id="PIRSF000722">
    <property type="entry name" value="Acetate_prop_kin"/>
    <property type="match status" value="1"/>
</dbReference>
<evidence type="ECO:0000256" key="8">
    <source>
        <dbReference type="ARBA" id="ARBA00022842"/>
    </source>
</evidence>
<comment type="pathway">
    <text evidence="9">Metabolic intermediate biosynthesis; acetyl-CoA biosynthesis; acetyl-CoA from acetate: step 1/2.</text>
</comment>
<comment type="similarity">
    <text evidence="1 9 10">Belongs to the acetokinase family.</text>
</comment>
<comment type="cofactor">
    <cofactor evidence="9">
        <name>Mg(2+)</name>
        <dbReference type="ChEBI" id="CHEBI:18420"/>
    </cofactor>
    <cofactor evidence="9">
        <name>Mn(2+)</name>
        <dbReference type="ChEBI" id="CHEBI:29035"/>
    </cofactor>
    <text evidence="9">Mg(2+). Can also accept Mn(2+).</text>
</comment>
<dbReference type="InterPro" id="IPR004372">
    <property type="entry name" value="Ac/propionate_kinase"/>
</dbReference>
<dbReference type="GO" id="GO:0005524">
    <property type="term" value="F:ATP binding"/>
    <property type="evidence" value="ECO:0007669"/>
    <property type="project" value="UniProtKB-KW"/>
</dbReference>
<keyword evidence="6 9" id="KW-0418">Kinase</keyword>
<dbReference type="InterPro" id="IPR023865">
    <property type="entry name" value="Aliphatic_acid_kinase_CS"/>
</dbReference>
<keyword evidence="8 9" id="KW-0460">Magnesium</keyword>
<dbReference type="UniPathway" id="UPA00340">
    <property type="reaction ID" value="UER00458"/>
</dbReference>
<dbReference type="KEGG" id="ttu:TERTU_2847"/>
<evidence type="ECO:0000256" key="4">
    <source>
        <dbReference type="ARBA" id="ARBA00022723"/>
    </source>
</evidence>
<dbReference type="EMBL" id="CP001614">
    <property type="protein sequence ID" value="ACR14666.1"/>
    <property type="molecule type" value="Genomic_DNA"/>
</dbReference>
<feature type="binding site" evidence="9">
    <location>
        <position position="15"/>
    </location>
    <ligand>
        <name>ATP</name>
        <dbReference type="ChEBI" id="CHEBI:30616"/>
    </ligand>
</feature>
<dbReference type="PANTHER" id="PTHR21060:SF21">
    <property type="entry name" value="ACETATE KINASE"/>
    <property type="match status" value="1"/>
</dbReference>
<dbReference type="InterPro" id="IPR043129">
    <property type="entry name" value="ATPase_NBD"/>
</dbReference>
<dbReference type="NCBIfam" id="TIGR00016">
    <property type="entry name" value="ackA"/>
    <property type="match status" value="1"/>
</dbReference>
<dbReference type="PANTHER" id="PTHR21060">
    <property type="entry name" value="ACETATE KINASE"/>
    <property type="match status" value="1"/>
</dbReference>
<feature type="binding site" evidence="9">
    <location>
        <position position="8"/>
    </location>
    <ligand>
        <name>Mg(2+)</name>
        <dbReference type="ChEBI" id="CHEBI:18420"/>
    </ligand>
</feature>
<comment type="function">
    <text evidence="9">Catalyzes the formation of acetyl phosphate from acetate and ATP. Can also catalyze the reverse reaction.</text>
</comment>
<evidence type="ECO:0000256" key="2">
    <source>
        <dbReference type="ARBA" id="ARBA00022490"/>
    </source>
</evidence>
<evidence type="ECO:0000256" key="10">
    <source>
        <dbReference type="RuleBase" id="RU003835"/>
    </source>
</evidence>
<dbReference type="STRING" id="377629.TERTU_2847"/>
<dbReference type="CDD" id="cd24010">
    <property type="entry name" value="ASKHA_NBD_AcK_PK"/>
    <property type="match status" value="1"/>
</dbReference>
<accession>C5BMT3</accession>
<dbReference type="GO" id="GO:0006083">
    <property type="term" value="P:acetate metabolic process"/>
    <property type="evidence" value="ECO:0007669"/>
    <property type="project" value="TreeGrafter"/>
</dbReference>
<dbReference type="OrthoDB" id="9802453at2"/>
<keyword evidence="7 9" id="KW-0067">ATP-binding</keyword>
<evidence type="ECO:0000256" key="1">
    <source>
        <dbReference type="ARBA" id="ARBA00008748"/>
    </source>
</evidence>
<dbReference type="PRINTS" id="PR00471">
    <property type="entry name" value="ACETATEKNASE"/>
</dbReference>
<dbReference type="GO" id="GO:0006085">
    <property type="term" value="P:acetyl-CoA biosynthetic process"/>
    <property type="evidence" value="ECO:0007669"/>
    <property type="project" value="UniProtKB-UniRule"/>
</dbReference>
<feature type="binding site" evidence="9">
    <location>
        <position position="382"/>
    </location>
    <ligand>
        <name>Mg(2+)</name>
        <dbReference type="ChEBI" id="CHEBI:18420"/>
    </ligand>
</feature>
<evidence type="ECO:0000256" key="5">
    <source>
        <dbReference type="ARBA" id="ARBA00022741"/>
    </source>
</evidence>
<evidence type="ECO:0000256" key="6">
    <source>
        <dbReference type="ARBA" id="ARBA00022777"/>
    </source>
</evidence>
<organism evidence="11 12">
    <name type="scientific">Teredinibacter turnerae (strain ATCC 39867 / T7901)</name>
    <dbReference type="NCBI Taxonomy" id="377629"/>
    <lineage>
        <taxon>Bacteria</taxon>
        <taxon>Pseudomonadati</taxon>
        <taxon>Pseudomonadota</taxon>
        <taxon>Gammaproteobacteria</taxon>
        <taxon>Cellvibrionales</taxon>
        <taxon>Cellvibrionaceae</taxon>
        <taxon>Teredinibacter</taxon>
    </lineage>
</organism>
<keyword evidence="5 9" id="KW-0547">Nucleotide-binding</keyword>
<dbReference type="GO" id="GO:0008776">
    <property type="term" value="F:acetate kinase activity"/>
    <property type="evidence" value="ECO:0007669"/>
    <property type="project" value="UniProtKB-UniRule"/>
</dbReference>
<feature type="binding site" evidence="9">
    <location>
        <position position="87"/>
    </location>
    <ligand>
        <name>substrate</name>
    </ligand>
</feature>
<evidence type="ECO:0000256" key="3">
    <source>
        <dbReference type="ARBA" id="ARBA00022679"/>
    </source>
</evidence>
<keyword evidence="12" id="KW-1185">Reference proteome</keyword>
<dbReference type="Gene3D" id="3.30.420.40">
    <property type="match status" value="2"/>
</dbReference>